<accession>A0AAX6FVC6</accession>
<feature type="compositionally biased region" description="Basic and acidic residues" evidence="1">
    <location>
        <begin position="1182"/>
        <end position="1191"/>
    </location>
</feature>
<evidence type="ECO:0000313" key="2">
    <source>
        <dbReference type="EMBL" id="KAJ6819931.1"/>
    </source>
</evidence>
<feature type="region of interest" description="Disordered" evidence="1">
    <location>
        <begin position="968"/>
        <end position="987"/>
    </location>
</feature>
<keyword evidence="3" id="KW-1185">Reference proteome</keyword>
<feature type="compositionally biased region" description="Polar residues" evidence="1">
    <location>
        <begin position="645"/>
        <end position="655"/>
    </location>
</feature>
<feature type="region of interest" description="Disordered" evidence="1">
    <location>
        <begin position="1145"/>
        <end position="1203"/>
    </location>
</feature>
<feature type="region of interest" description="Disordered" evidence="1">
    <location>
        <begin position="807"/>
        <end position="840"/>
    </location>
</feature>
<sequence>MEEEMGMEMEMDLESMRRRDLQRLCQKHGIPSNSTNSAMIGSLRLVFQARRNSKPKGCLKGSSGSSGEDMKKVTFALNGEEGVENLGFGGDRDERAPRRRPRVSVVPVRSTRSRGLAESVLWSPVIEKRRVRVGKQVFCGDSEEVVVPAAATRSLRNRVVEVGGDEQAVHGKRPRDASEAAGQTKKLKKEAKVGGDVTQAVRRATRSSSSVLDEKVSSDGETTLEKEKPSKRGHVNKVATEPSRRTTRSASNLHEEPVVKDKPVKQVKTGDSEAVTEPVRRLTRGSVNLGEDEVGKLGVEAVRKRKSKKQANVYVPERGESAVPVLNTEAVIPSTRRSTRSSSKLSDDEIPSKNQGKKHVSRRGESEVSVSDSEAVISPMKTTRSSSRLLEEEISLPAVDKPLQRAKKHVLRRGDSEVAVLDAESKISPMRRTTRSSSLLLEDEKSLPVFGKAQQQAKKHVLSRGKSNVSVSDSEDVISPTKRSTRGSSKVLAEESSLPVVGKMGAEAVRNKSGKQAKKEGASKASLPESKAVNEPTRRTTRSSSMHTSLEDGTSLPVRGKFNFDTEAVKTDNSGKQAENHASNQGVSSALVLDSEFVAKSARRHTRRSAHNSSILGKPEVENKAVRVDKPSKRSKKRAAEPETITVSLVDSNIVAQSARRSSRSSQIKLDDDGEEARSLRSRKGDEPEQVISLSIGGDSVNKAENDKKKKIQKQRRDQDLKEAASKASVSDSKRGAELEGSEVPKNIDEPPRRTTRSASKHGESHIMPVGATASDEVVKTSIKKKRTRAGALEDVSVEMREPLELGSLGIQNAGSRKSSRKSSRNIPTESETFQRESSPETALRLLEVTVKASSVEFRTSGKQISSYKQSSLISEIKDDQTLASSGNQDTNDHNIVGGDKANSLELHKVTDTTENVSLPFSGPAPSIDLSVAGETDDAGNEVNGANEKNVSELLSSPSPRKLLEVEKGTELEGSSNINQSSRVQEWYDGRKMTSSGKHDTNDHDIVGGDKDNSLELHKVTDTTENVSLPISAPAPSIDLSVAGETDDAGNEVNGANEKNVSELLSSPSPRKLLEVEKGTELEGSSNINQSSRVQEWYDGRKMTSSGKHDTNDHDIVGGDKANSLELHKVTDTTENVSLPISAPAPSIDLSVAGETDDAGNEVSGVNEKNVSELPSSPAPRKLMEVEKGTELEGSSNIDQSSCVPEWYDDRKMTSSVDHDANDHDIVGGDKANALELHEVVDTTENVSLPFPGPAPSIDLFVAGETDDAGNEVNGVNEKNVSELPSSPAPRKLLEVEKGTVLEGSSNLNQSSCVQEWHDDKKMTSSVNHETEDQNIISGSVVEGSLSHEIVNGSENVPFPESSGGKLSVDLSIDVGTDGAEIEVDDVIEGNYSQLQQSPVAEQIQEVHKGILLEGPIDSEQQSLKQELEDDGKVASSGKQDLEDHNIVGNNQTGVAEAHKAIPILETETSVINEKSMREVHRSPVSIQLQEVENIISFEGAHNASAIGCHSYDPSICSNDNQDGDTGEISNIRRVSYSEMESSGTGLDGEPEKVAKDTPAGGSHSHLSYGGVQEVKETCQSLTSFLAKNDGEKAEAEVLPSSRSESTSFGLCLGEQVTDHGTQQAGLDCGSCKVAKETTCNSDSQLSGADTIEDKRAPILSLLECDGAGTVGNQDDGEMGESSFHSEDMKSTAYSVITKGRGALSDAILYGDSQEVVEAKNVPALHLHSSGQVVATEISSSIAVASGVFSDQSRAVNLTHFVNNNSCDVTKCTIETEDASLVGTTEVSSLPYSSEASDDPSLTTDIEKVVHDHLSSACGPGGPDREAIMHSDQQRNPGDLSPDLASAEFEVDPQVTVGPAEELLDAKFNGNLGLADVAVEEIERREPLKGEASDDCEDLSVKELDTTVVDKFDETILEQGDASELQVPLEMSGEPQTSDINSHGTFENPECQDSAPRENVLPVEDFSLSEKVENVPSPHKVAVILSDGCMDQENASSEEVPFSSEGHLSSPRPSSNVGEGPGENLNAGEEVVFSSEGHLSSPRPSANVGEGPGPGSIEEPAGEMAVLSPKPVSKLDNEKEVQEKSEIGIICNAHVVQEQEDRLVVTRDAIEDVSPTKAESLLHDSINIVEPVFCSTSGSKYSKSIDTFQLEGTGVYETSSGLYLNSIEKDPPCTGQSPVGQQEQITAGIEADSSLKNESDTHYKVDVPMSGMNQYEKEIGILEVEKVPLSSGQSLVGNQELTSIETEEVSAIEVGKASPQHISVGIKELSAIQDEKSSPTSVPSLVGLQVQTSADMQGFSAIGKNDQVQKAPDVKDNMALLFAPFHYSPREAASTGYTEHSEDRLDSWVFGDMTDGMDLTEASDEINYRGTRQDEVGVSNRRQGEFNRFEQSPVVSKSAQHRAEEAGPSPMYLDDLFCMDDEGTNIVNDSGHVGQWERRLNEEKSHFNEGENYLEVNSMKEAEERKEMKGMSFSRSFDAESEEALFFASETFAEAGNISASHQVQQGKSSGQGTNAVTKDEG</sequence>
<feature type="compositionally biased region" description="Polar residues" evidence="1">
    <location>
        <begin position="1193"/>
        <end position="1203"/>
    </location>
</feature>
<evidence type="ECO:0000256" key="1">
    <source>
        <dbReference type="SAM" id="MobiDB-lite"/>
    </source>
</evidence>
<feature type="region of interest" description="Disordered" evidence="1">
    <location>
        <begin position="1026"/>
        <end position="1070"/>
    </location>
</feature>
<feature type="compositionally biased region" description="Basic and acidic residues" evidence="1">
    <location>
        <begin position="253"/>
        <end position="271"/>
    </location>
</feature>
<dbReference type="Proteomes" id="UP001140949">
    <property type="component" value="Unassembled WGS sequence"/>
</dbReference>
<proteinExistence type="predicted"/>
<feature type="region of interest" description="Disordered" evidence="1">
    <location>
        <begin position="1994"/>
        <end position="2079"/>
    </location>
</feature>
<feature type="compositionally biased region" description="Low complexity" evidence="1">
    <location>
        <begin position="334"/>
        <end position="343"/>
    </location>
</feature>
<feature type="compositionally biased region" description="Basic residues" evidence="1">
    <location>
        <begin position="601"/>
        <end position="610"/>
    </location>
</feature>
<dbReference type="EMBL" id="JANAVB010025800">
    <property type="protein sequence ID" value="KAJ6819931.1"/>
    <property type="molecule type" value="Genomic_DNA"/>
</dbReference>
<feature type="region of interest" description="Disordered" evidence="1">
    <location>
        <begin position="166"/>
        <end position="282"/>
    </location>
</feature>
<feature type="compositionally biased region" description="Polar residues" evidence="1">
    <location>
        <begin position="571"/>
        <end position="588"/>
    </location>
</feature>
<reference evidence="2" key="1">
    <citation type="journal article" date="2023" name="GigaByte">
        <title>Genome assembly of the bearded iris, Iris pallida Lam.</title>
        <authorList>
            <person name="Bruccoleri R.E."/>
            <person name="Oakeley E.J."/>
            <person name="Faust A.M.E."/>
            <person name="Altorfer M."/>
            <person name="Dessus-Babus S."/>
            <person name="Burckhardt D."/>
            <person name="Oertli M."/>
            <person name="Naumann U."/>
            <person name="Petersen F."/>
            <person name="Wong J."/>
        </authorList>
    </citation>
    <scope>NUCLEOTIDE SEQUENCE</scope>
    <source>
        <strain evidence="2">GSM-AAB239-AS_SAM_17_03QT</strain>
    </source>
</reference>
<reference evidence="2" key="2">
    <citation type="submission" date="2023-04" db="EMBL/GenBank/DDBJ databases">
        <authorList>
            <person name="Bruccoleri R.E."/>
            <person name="Oakeley E.J."/>
            <person name="Faust A.-M."/>
            <person name="Dessus-Babus S."/>
            <person name="Altorfer M."/>
            <person name="Burckhardt D."/>
            <person name="Oertli M."/>
            <person name="Naumann U."/>
            <person name="Petersen F."/>
            <person name="Wong J."/>
        </authorList>
    </citation>
    <scope>NUCLEOTIDE SEQUENCE</scope>
    <source>
        <strain evidence="2">GSM-AAB239-AS_SAM_17_03QT</strain>
        <tissue evidence="2">Leaf</tissue>
    </source>
</reference>
<feature type="compositionally biased region" description="Polar residues" evidence="1">
    <location>
        <begin position="947"/>
        <end position="959"/>
    </location>
</feature>
<protein>
    <recommendedName>
        <fullName evidence="4">SAP domain-containing protein</fullName>
    </recommendedName>
</protein>
<feature type="compositionally biased region" description="Basic and acidic residues" evidence="1">
    <location>
        <begin position="1823"/>
        <end position="1833"/>
    </location>
</feature>
<evidence type="ECO:0008006" key="4">
    <source>
        <dbReference type="Google" id="ProtNLM"/>
    </source>
</evidence>
<name>A0AAX6FVC6_IRIPA</name>
<feature type="compositionally biased region" description="Basic and acidic residues" evidence="1">
    <location>
        <begin position="212"/>
        <end position="230"/>
    </location>
</feature>
<feature type="region of interest" description="Disordered" evidence="1">
    <location>
        <begin position="317"/>
        <end position="389"/>
    </location>
</feature>
<feature type="compositionally biased region" description="Basic and acidic residues" evidence="1">
    <location>
        <begin position="619"/>
        <end position="632"/>
    </location>
</feature>
<evidence type="ECO:0000313" key="3">
    <source>
        <dbReference type="Proteomes" id="UP001140949"/>
    </source>
</evidence>
<feature type="region of interest" description="Disordered" evidence="1">
    <location>
        <begin position="452"/>
        <end position="790"/>
    </location>
</feature>
<feature type="region of interest" description="Disordered" evidence="1">
    <location>
        <begin position="1926"/>
        <end position="1957"/>
    </location>
</feature>
<feature type="region of interest" description="Disordered" evidence="1">
    <location>
        <begin position="2499"/>
        <end position="2522"/>
    </location>
</feature>
<feature type="compositionally biased region" description="Polar residues" evidence="1">
    <location>
        <begin position="1083"/>
        <end position="1094"/>
    </location>
</feature>
<feature type="compositionally biased region" description="Low complexity" evidence="1">
    <location>
        <begin position="656"/>
        <end position="667"/>
    </location>
</feature>
<feature type="region of interest" description="Disordered" evidence="1">
    <location>
        <begin position="1815"/>
        <end position="1841"/>
    </location>
</feature>
<gene>
    <name evidence="2" type="ORF">M6B38_398480</name>
</gene>
<feature type="compositionally biased region" description="Basic and acidic residues" evidence="1">
    <location>
        <begin position="676"/>
        <end position="687"/>
    </location>
</feature>
<feature type="region of interest" description="Disordered" evidence="1">
    <location>
        <begin position="992"/>
        <end position="1012"/>
    </location>
</feature>
<feature type="region of interest" description="Disordered" evidence="1">
    <location>
        <begin position="1536"/>
        <end position="1569"/>
    </location>
</feature>
<feature type="compositionally biased region" description="Basic and acidic residues" evidence="1">
    <location>
        <begin position="715"/>
        <end position="725"/>
    </location>
</feature>
<organism evidence="2 3">
    <name type="scientific">Iris pallida</name>
    <name type="common">Sweet iris</name>
    <dbReference type="NCBI Taxonomy" id="29817"/>
    <lineage>
        <taxon>Eukaryota</taxon>
        <taxon>Viridiplantae</taxon>
        <taxon>Streptophyta</taxon>
        <taxon>Embryophyta</taxon>
        <taxon>Tracheophyta</taxon>
        <taxon>Spermatophyta</taxon>
        <taxon>Magnoliopsida</taxon>
        <taxon>Liliopsida</taxon>
        <taxon>Asparagales</taxon>
        <taxon>Iridaceae</taxon>
        <taxon>Iridoideae</taxon>
        <taxon>Irideae</taxon>
        <taxon>Iris</taxon>
    </lineage>
</organism>
<comment type="caution">
    <text evidence="2">The sequence shown here is derived from an EMBL/GenBank/DDBJ whole genome shotgun (WGS) entry which is preliminary data.</text>
</comment>
<feature type="compositionally biased region" description="Polar residues" evidence="1">
    <location>
        <begin position="1057"/>
        <end position="1069"/>
    </location>
</feature>
<feature type="compositionally biased region" description="Polar residues" evidence="1">
    <location>
        <begin position="973"/>
        <end position="984"/>
    </location>
</feature>
<feature type="compositionally biased region" description="Polar residues" evidence="1">
    <location>
        <begin position="1934"/>
        <end position="1945"/>
    </location>
</feature>
<feature type="compositionally biased region" description="Low complexity" evidence="1">
    <location>
        <begin position="367"/>
        <end position="388"/>
    </location>
</feature>
<feature type="region of interest" description="Disordered" evidence="1">
    <location>
        <begin position="916"/>
        <end position="959"/>
    </location>
</feature>
<feature type="region of interest" description="Disordered" evidence="1">
    <location>
        <begin position="1078"/>
        <end position="1097"/>
    </location>
</feature>